<keyword evidence="7" id="KW-0456">Lyase</keyword>
<dbReference type="Proteomes" id="UP000777482">
    <property type="component" value="Unassembled WGS sequence"/>
</dbReference>
<gene>
    <name evidence="9" type="ORF">C6P46_005246</name>
</gene>
<evidence type="ECO:0000256" key="5">
    <source>
        <dbReference type="ARBA" id="ARBA00023124"/>
    </source>
</evidence>
<dbReference type="Pfam" id="PF02586">
    <property type="entry name" value="SRAP"/>
    <property type="match status" value="1"/>
</dbReference>
<evidence type="ECO:0008006" key="11">
    <source>
        <dbReference type="Google" id="ProtNLM"/>
    </source>
</evidence>
<sequence>MCGRFALGANADQLAVDLHQQYFVPPRPRAPPPADSGATQRGAGTGSQSGKNAEHDENAAADAATKEHEVEWASSEAKGSFRPRYNVAPTTKVPVLRRSRQDPERYELDLLKWGLVPHWYSDPPAPGLSTINATCESVFQGTPAWRGPRQDKRCVVVAQGFYEWLDKGKEKQPYFVKRNDGKLMAFAGLWDHCDFKGKHEPVTSFTILTVPVNSQLKFLHTRMPAILSTPSEIELWLSGEPWSERLKALIRPFEEELECYAVDRGVGKVQNDSEDFVKVHVPAYAQPLAQKKGSLDSLFAKQAAAAGSSPAKPKPQPKLEAETVPRADSSRVRSTDTDSKPKSEERDRKTEDAQAMNPDEDEDTNKLVELEKEAAGQEDRDPVPSTSGEHEASVDAGDRTGSSSEKGKRPAATPVKRKKLAQVEVLELSDDSSSGEDGPRAKEEEDAVAEEEEPPRKRKKQGGARKDKTTTKKAKLADSTEATSGEVVEDAEGTVKHTDGHGNEELTDFFKVEEMSST</sequence>
<proteinExistence type="inferred from homology"/>
<dbReference type="Gene3D" id="3.90.1680.10">
    <property type="entry name" value="SOS response associated peptidase-like"/>
    <property type="match status" value="1"/>
</dbReference>
<dbReference type="PANTHER" id="PTHR13604:SF0">
    <property type="entry name" value="ABASIC SITE PROCESSING PROTEIN HMCES"/>
    <property type="match status" value="1"/>
</dbReference>
<keyword evidence="2" id="KW-0645">Protease</keyword>
<evidence type="ECO:0000256" key="8">
    <source>
        <dbReference type="SAM" id="MobiDB-lite"/>
    </source>
</evidence>
<feature type="compositionally biased region" description="Basic and acidic residues" evidence="8">
    <location>
        <begin position="52"/>
        <end position="71"/>
    </location>
</feature>
<dbReference type="InterPro" id="IPR003738">
    <property type="entry name" value="SRAP"/>
</dbReference>
<comment type="similarity">
    <text evidence="1">Belongs to the SOS response-associated peptidase family.</text>
</comment>
<feature type="compositionally biased region" description="Basic and acidic residues" evidence="8">
    <location>
        <begin position="464"/>
        <end position="478"/>
    </location>
</feature>
<keyword evidence="3" id="KW-0227">DNA damage</keyword>
<dbReference type="GO" id="GO:0006508">
    <property type="term" value="P:proteolysis"/>
    <property type="evidence" value="ECO:0007669"/>
    <property type="project" value="UniProtKB-KW"/>
</dbReference>
<dbReference type="GO" id="GO:0008233">
    <property type="term" value="F:peptidase activity"/>
    <property type="evidence" value="ECO:0007669"/>
    <property type="project" value="UniProtKB-KW"/>
</dbReference>
<keyword evidence="4" id="KW-0378">Hydrolase</keyword>
<keyword evidence="6" id="KW-0238">DNA-binding</keyword>
<dbReference type="GO" id="GO:0016829">
    <property type="term" value="F:lyase activity"/>
    <property type="evidence" value="ECO:0007669"/>
    <property type="project" value="UniProtKB-KW"/>
</dbReference>
<feature type="compositionally biased region" description="Acidic residues" evidence="8">
    <location>
        <begin position="444"/>
        <end position="453"/>
    </location>
</feature>
<feature type="region of interest" description="Disordered" evidence="8">
    <location>
        <begin position="23"/>
        <end position="77"/>
    </location>
</feature>
<dbReference type="GO" id="GO:0106300">
    <property type="term" value="P:protein-DNA covalent cross-linking repair"/>
    <property type="evidence" value="ECO:0007669"/>
    <property type="project" value="InterPro"/>
</dbReference>
<feature type="region of interest" description="Disordered" evidence="8">
    <location>
        <begin position="305"/>
        <end position="518"/>
    </location>
</feature>
<comment type="caution">
    <text evidence="9">The sequence shown here is derived from an EMBL/GenBank/DDBJ whole genome shotgun (WGS) entry which is preliminary data.</text>
</comment>
<dbReference type="SUPFAM" id="SSF143081">
    <property type="entry name" value="BB1717-like"/>
    <property type="match status" value="1"/>
</dbReference>
<keyword evidence="10" id="KW-1185">Reference proteome</keyword>
<evidence type="ECO:0000256" key="4">
    <source>
        <dbReference type="ARBA" id="ARBA00022801"/>
    </source>
</evidence>
<reference evidence="9 10" key="1">
    <citation type="submission" date="2020-11" db="EMBL/GenBank/DDBJ databases">
        <title>Kefir isolates.</title>
        <authorList>
            <person name="Marcisauskas S."/>
            <person name="Kim Y."/>
            <person name="Blasche S."/>
        </authorList>
    </citation>
    <scope>NUCLEOTIDE SEQUENCE [LARGE SCALE GENOMIC DNA]</scope>
    <source>
        <strain evidence="9 10">KR</strain>
    </source>
</reference>
<evidence type="ECO:0000256" key="7">
    <source>
        <dbReference type="ARBA" id="ARBA00023239"/>
    </source>
</evidence>
<dbReference type="InterPro" id="IPR036590">
    <property type="entry name" value="SRAP-like"/>
</dbReference>
<evidence type="ECO:0000256" key="6">
    <source>
        <dbReference type="ARBA" id="ARBA00023125"/>
    </source>
</evidence>
<protein>
    <recommendedName>
        <fullName evidence="11">DUF159-domain-containing protein</fullName>
    </recommendedName>
</protein>
<organism evidence="9 10">
    <name type="scientific">Rhodotorula mucilaginosa</name>
    <name type="common">Yeast</name>
    <name type="synonym">Rhodotorula rubra</name>
    <dbReference type="NCBI Taxonomy" id="5537"/>
    <lineage>
        <taxon>Eukaryota</taxon>
        <taxon>Fungi</taxon>
        <taxon>Dikarya</taxon>
        <taxon>Basidiomycota</taxon>
        <taxon>Pucciniomycotina</taxon>
        <taxon>Microbotryomycetes</taxon>
        <taxon>Sporidiobolales</taxon>
        <taxon>Sporidiobolaceae</taxon>
        <taxon>Rhodotorula</taxon>
    </lineage>
</organism>
<name>A0A9P7B4S5_RHOMI</name>
<evidence type="ECO:0000256" key="1">
    <source>
        <dbReference type="ARBA" id="ARBA00008136"/>
    </source>
</evidence>
<evidence type="ECO:0000256" key="2">
    <source>
        <dbReference type="ARBA" id="ARBA00022670"/>
    </source>
</evidence>
<dbReference type="EMBL" id="PUHQ01000055">
    <property type="protein sequence ID" value="KAG0659316.1"/>
    <property type="molecule type" value="Genomic_DNA"/>
</dbReference>
<dbReference type="OrthoDB" id="2111841at2759"/>
<dbReference type="AlphaFoldDB" id="A0A9P7B4S5"/>
<dbReference type="GO" id="GO:0003697">
    <property type="term" value="F:single-stranded DNA binding"/>
    <property type="evidence" value="ECO:0007669"/>
    <property type="project" value="InterPro"/>
</dbReference>
<dbReference type="PANTHER" id="PTHR13604">
    <property type="entry name" value="DC12-RELATED"/>
    <property type="match status" value="1"/>
</dbReference>
<evidence type="ECO:0000313" key="10">
    <source>
        <dbReference type="Proteomes" id="UP000777482"/>
    </source>
</evidence>
<feature type="compositionally biased region" description="Pro residues" evidence="8">
    <location>
        <begin position="25"/>
        <end position="34"/>
    </location>
</feature>
<evidence type="ECO:0000313" key="9">
    <source>
        <dbReference type="EMBL" id="KAG0659316.1"/>
    </source>
</evidence>
<evidence type="ECO:0000256" key="3">
    <source>
        <dbReference type="ARBA" id="ARBA00022763"/>
    </source>
</evidence>
<feature type="compositionally biased region" description="Basic and acidic residues" evidence="8">
    <location>
        <begin position="317"/>
        <end position="352"/>
    </location>
</feature>
<feature type="compositionally biased region" description="Basic and acidic residues" evidence="8">
    <location>
        <begin position="493"/>
        <end position="518"/>
    </location>
</feature>
<feature type="compositionally biased region" description="Basic and acidic residues" evidence="8">
    <location>
        <begin position="364"/>
        <end position="398"/>
    </location>
</feature>
<keyword evidence="5" id="KW-0190">Covalent protein-DNA linkage</keyword>
<accession>A0A9P7B4S5</accession>